<dbReference type="AlphaFoldDB" id="M1CK88"/>
<keyword evidence="5" id="KW-1185">Reference proteome</keyword>
<dbReference type="InterPro" id="IPR036691">
    <property type="entry name" value="Endo/exonu/phosph_ase_sf"/>
</dbReference>
<dbReference type="InterPro" id="IPR000300">
    <property type="entry name" value="IPPc"/>
</dbReference>
<comment type="similarity">
    <text evidence="1">Belongs to the inositol polyphosphate 5-phosphatase family.</text>
</comment>
<name>M1CK88_SOLTU</name>
<dbReference type="SMART" id="SM00128">
    <property type="entry name" value="IPPc"/>
    <property type="match status" value="1"/>
</dbReference>
<protein>
    <submittedName>
        <fullName evidence="4">Inositol polyphosphate-5-phosphatase</fullName>
    </submittedName>
</protein>
<accession>M1CK88</accession>
<dbReference type="ExpressionAtlas" id="M1CK88">
    <property type="expression patterns" value="baseline"/>
</dbReference>
<dbReference type="Proteomes" id="UP000011115">
    <property type="component" value="Unassembled WGS sequence"/>
</dbReference>
<keyword evidence="2" id="KW-0378">Hydrolase</keyword>
<sequence length="308" mass="35114">MHVHPTYKGGSASEQHPLVEFCTSNVLTKLFVSSWNVGGIAPPNDLNMEDLLDTRNNLADIYVLGFQEIVPLNAGSVIVPENTTICMQWNSLISTALNKIDVNNITLQEAEEEESGSVSVRFWLHETSFCFVCSHLASGGKEGDERQRNADASQILSRTRFSCDSFQYLPRKILQHDRVIWLGDLNYRIYLPEATTRSLVNDGQWSILLQNDQLKAELREGCIFNGWQEEDIEFAPTYKYYPDSDDYYGCSQNGKRGKSRAPAWCDRIIWFGKGLKQSQYNRGEFRLSDHRPVRAIFKAEVKVPSPLY</sequence>
<evidence type="ECO:0000256" key="1">
    <source>
        <dbReference type="ARBA" id="ARBA00010768"/>
    </source>
</evidence>
<evidence type="ECO:0000259" key="3">
    <source>
        <dbReference type="SMART" id="SM00128"/>
    </source>
</evidence>
<evidence type="ECO:0000256" key="2">
    <source>
        <dbReference type="ARBA" id="ARBA00022801"/>
    </source>
</evidence>
<dbReference type="Gramene" id="PGSC0003DMT400069295">
    <property type="protein sequence ID" value="PGSC0003DMT400069295"/>
    <property type="gene ID" value="PGSC0003DMG400026956"/>
</dbReference>
<dbReference type="GO" id="GO:0046856">
    <property type="term" value="P:phosphatidylinositol dephosphorylation"/>
    <property type="evidence" value="ECO:0007669"/>
    <property type="project" value="InterPro"/>
</dbReference>
<evidence type="ECO:0000313" key="5">
    <source>
        <dbReference type="Proteomes" id="UP000011115"/>
    </source>
</evidence>
<dbReference type="PANTHER" id="PTHR45666">
    <property type="entry name" value="TYPE IV INOSITOL POLYPHOSPHATE 5-PHOSPHATASE 9"/>
    <property type="match status" value="1"/>
</dbReference>
<organism evidence="4 5">
    <name type="scientific">Solanum tuberosum</name>
    <name type="common">Potato</name>
    <dbReference type="NCBI Taxonomy" id="4113"/>
    <lineage>
        <taxon>Eukaryota</taxon>
        <taxon>Viridiplantae</taxon>
        <taxon>Streptophyta</taxon>
        <taxon>Embryophyta</taxon>
        <taxon>Tracheophyta</taxon>
        <taxon>Spermatophyta</taxon>
        <taxon>Magnoliopsida</taxon>
        <taxon>eudicotyledons</taxon>
        <taxon>Gunneridae</taxon>
        <taxon>Pentapetalae</taxon>
        <taxon>asterids</taxon>
        <taxon>lamiids</taxon>
        <taxon>Solanales</taxon>
        <taxon>Solanaceae</taxon>
        <taxon>Solanoideae</taxon>
        <taxon>Solaneae</taxon>
        <taxon>Solanum</taxon>
    </lineage>
</organism>
<proteinExistence type="inferred from homology"/>
<evidence type="ECO:0000313" key="4">
    <source>
        <dbReference type="EnsemblPlants" id="PGSC0003DMT400069295"/>
    </source>
</evidence>
<dbReference type="Pfam" id="PF22669">
    <property type="entry name" value="Exo_endo_phos2"/>
    <property type="match status" value="2"/>
</dbReference>
<dbReference type="SUPFAM" id="SSF56219">
    <property type="entry name" value="DNase I-like"/>
    <property type="match status" value="1"/>
</dbReference>
<dbReference type="InterPro" id="IPR045849">
    <property type="entry name" value="IP5P_plant"/>
</dbReference>
<dbReference type="GO" id="GO:0004445">
    <property type="term" value="F:inositol-polyphosphate 5-phosphatase activity"/>
    <property type="evidence" value="ECO:0007669"/>
    <property type="project" value="InterPro"/>
</dbReference>
<dbReference type="Gene3D" id="3.60.10.10">
    <property type="entry name" value="Endonuclease/exonuclease/phosphatase"/>
    <property type="match status" value="2"/>
</dbReference>
<reference evidence="5" key="1">
    <citation type="journal article" date="2011" name="Nature">
        <title>Genome sequence and analysis of the tuber crop potato.</title>
        <authorList>
            <consortium name="The Potato Genome Sequencing Consortium"/>
        </authorList>
    </citation>
    <scope>NUCLEOTIDE SEQUENCE [LARGE SCALE GENOMIC DNA]</scope>
    <source>
        <strain evidence="5">cv. DM1-3 516 R44</strain>
    </source>
</reference>
<dbReference type="EnsemblPlants" id="PGSC0003DMT400069295">
    <property type="protein sequence ID" value="PGSC0003DMT400069295"/>
    <property type="gene ID" value="PGSC0003DMG400026956"/>
</dbReference>
<reference evidence="4" key="2">
    <citation type="submission" date="2015-06" db="UniProtKB">
        <authorList>
            <consortium name="EnsemblPlants"/>
        </authorList>
    </citation>
    <scope>IDENTIFICATION</scope>
    <source>
        <strain evidence="4">DM1-3 516 R44</strain>
    </source>
</reference>
<dbReference type="PANTHER" id="PTHR45666:SF12">
    <property type="entry name" value="TYPE IV INOSITOL POLYPHOSPHATE 5-PHOSPHATASE 9-LIKE"/>
    <property type="match status" value="1"/>
</dbReference>
<feature type="domain" description="Inositol polyphosphate-related phosphatase" evidence="3">
    <location>
        <begin position="26"/>
        <end position="305"/>
    </location>
</feature>